<dbReference type="Proteomes" id="UP000575083">
    <property type="component" value="Unassembled WGS sequence"/>
</dbReference>
<dbReference type="RefSeq" id="WP_184855161.1">
    <property type="nucleotide sequence ID" value="NZ_JACHLK010000001.1"/>
</dbReference>
<reference evidence="2 3" key="1">
    <citation type="submission" date="2020-08" db="EMBL/GenBank/DDBJ databases">
        <title>Functional genomics of gut bacteria from endangered species of beetles.</title>
        <authorList>
            <person name="Carlos-Shanley C."/>
        </authorList>
    </citation>
    <scope>NUCLEOTIDE SEQUENCE [LARGE SCALE GENOMIC DNA]</scope>
    <source>
        <strain evidence="2 3">S00198</strain>
    </source>
</reference>
<feature type="signal peptide" evidence="1">
    <location>
        <begin position="1"/>
        <end position="20"/>
    </location>
</feature>
<evidence type="ECO:0000313" key="2">
    <source>
        <dbReference type="EMBL" id="MBB6557726.1"/>
    </source>
</evidence>
<sequence>MFKKSLFTLALSTLALSASAHQLWLERDATGPVRVYVGDADSAHDKGEEVAKLAATTQVFTSDRKQTAKLTAKEEFLEADVAAAGDVRLFNDQVWKPWKAKDGSYQAAVFNARAGRTDTKAVLDHELVPVAAGGNSFTLLFKGQPLANKAVTVITPDKWSKGFKTDAAGRIDVPVTGKGRYVLVSTHEAPAVGDVVIAGQKVAKLGYTTTLTFVAQ</sequence>
<proteinExistence type="predicted"/>
<evidence type="ECO:0000313" key="3">
    <source>
        <dbReference type="Proteomes" id="UP000575083"/>
    </source>
</evidence>
<organism evidence="2 3">
    <name type="scientific">Acidovorax soli</name>
    <dbReference type="NCBI Taxonomy" id="592050"/>
    <lineage>
        <taxon>Bacteria</taxon>
        <taxon>Pseudomonadati</taxon>
        <taxon>Pseudomonadota</taxon>
        <taxon>Betaproteobacteria</taxon>
        <taxon>Burkholderiales</taxon>
        <taxon>Comamonadaceae</taxon>
        <taxon>Acidovorax</taxon>
    </lineage>
</organism>
<dbReference type="AlphaFoldDB" id="A0A7X0P9H4"/>
<dbReference type="EMBL" id="JACHLK010000001">
    <property type="protein sequence ID" value="MBB6557726.1"/>
    <property type="molecule type" value="Genomic_DNA"/>
</dbReference>
<gene>
    <name evidence="2" type="ORF">HNP48_000390</name>
</gene>
<keyword evidence="3" id="KW-1185">Reference proteome</keyword>
<evidence type="ECO:0000256" key="1">
    <source>
        <dbReference type="SAM" id="SignalP"/>
    </source>
</evidence>
<accession>A0A7X0P9H4</accession>
<name>A0A7X0P9H4_9BURK</name>
<keyword evidence="1" id="KW-0732">Signal</keyword>
<comment type="caution">
    <text evidence="2">The sequence shown here is derived from an EMBL/GenBank/DDBJ whole genome shotgun (WGS) entry which is preliminary data.</text>
</comment>
<protein>
    <submittedName>
        <fullName evidence="2">Putative transcriptional regulator</fullName>
    </submittedName>
</protein>
<feature type="chain" id="PRO_5031440951" evidence="1">
    <location>
        <begin position="21"/>
        <end position="216"/>
    </location>
</feature>